<dbReference type="PANTHER" id="PTHR28055">
    <property type="entry name" value="ALTERED INHERITANCE OF MITOCHONDRIA PROTEIN 41, MITOCHONDRIAL"/>
    <property type="match status" value="1"/>
</dbReference>
<evidence type="ECO:0000313" key="1">
    <source>
        <dbReference type="EMBL" id="OGE40629.1"/>
    </source>
</evidence>
<comment type="caution">
    <text evidence="1">The sequence shown here is derived from an EMBL/GenBank/DDBJ whole genome shotgun (WGS) entry which is preliminary data.</text>
</comment>
<dbReference type="SUPFAM" id="SSF89095">
    <property type="entry name" value="GatB/YqeY motif"/>
    <property type="match status" value="1"/>
</dbReference>
<dbReference type="InterPro" id="IPR023168">
    <property type="entry name" value="GatB_Yqey_C_2"/>
</dbReference>
<organism evidence="1 2">
    <name type="scientific">Candidatus Daviesbacteria bacterium RIFCSPHIGHO2_02_FULL_43_12</name>
    <dbReference type="NCBI Taxonomy" id="1797776"/>
    <lineage>
        <taxon>Bacteria</taxon>
        <taxon>Candidatus Daviesiibacteriota</taxon>
    </lineage>
</organism>
<dbReference type="InterPro" id="IPR042184">
    <property type="entry name" value="YqeY/Aim41_N"/>
</dbReference>
<reference evidence="1 2" key="1">
    <citation type="journal article" date="2016" name="Nat. Commun.">
        <title>Thousands of microbial genomes shed light on interconnected biogeochemical processes in an aquifer system.</title>
        <authorList>
            <person name="Anantharaman K."/>
            <person name="Brown C.T."/>
            <person name="Hug L.A."/>
            <person name="Sharon I."/>
            <person name="Castelle C.J."/>
            <person name="Probst A.J."/>
            <person name="Thomas B.C."/>
            <person name="Singh A."/>
            <person name="Wilkins M.J."/>
            <person name="Karaoz U."/>
            <person name="Brodie E.L."/>
            <person name="Williams K.H."/>
            <person name="Hubbard S.S."/>
            <person name="Banfield J.F."/>
        </authorList>
    </citation>
    <scope>NUCLEOTIDE SEQUENCE [LARGE SCALE GENOMIC DNA]</scope>
</reference>
<dbReference type="InterPro" id="IPR003789">
    <property type="entry name" value="Asn/Gln_tRNA_amidoTrase-B-like"/>
</dbReference>
<dbReference type="Pfam" id="PF09424">
    <property type="entry name" value="YqeY"/>
    <property type="match status" value="1"/>
</dbReference>
<evidence type="ECO:0008006" key="3">
    <source>
        <dbReference type="Google" id="ProtNLM"/>
    </source>
</evidence>
<gene>
    <name evidence="1" type="ORF">A3D25_05725</name>
</gene>
<dbReference type="AlphaFoldDB" id="A0A1F5KIG5"/>
<dbReference type="EMBL" id="MFDD01000007">
    <property type="protein sequence ID" value="OGE40629.1"/>
    <property type="molecule type" value="Genomic_DNA"/>
</dbReference>
<dbReference type="PANTHER" id="PTHR28055:SF1">
    <property type="entry name" value="ALTERED INHERITANCE OF MITOCHONDRIA PROTEIN 41, MITOCHONDRIAL"/>
    <property type="match status" value="1"/>
</dbReference>
<dbReference type="InterPro" id="IPR019004">
    <property type="entry name" value="YqeY/Aim41"/>
</dbReference>
<dbReference type="Proteomes" id="UP000177328">
    <property type="component" value="Unassembled WGS sequence"/>
</dbReference>
<name>A0A1F5KIG5_9BACT</name>
<dbReference type="GO" id="GO:0016884">
    <property type="term" value="F:carbon-nitrogen ligase activity, with glutamine as amido-N-donor"/>
    <property type="evidence" value="ECO:0007669"/>
    <property type="project" value="InterPro"/>
</dbReference>
<dbReference type="Gene3D" id="1.10.10.410">
    <property type="match status" value="1"/>
</dbReference>
<evidence type="ECO:0000313" key="2">
    <source>
        <dbReference type="Proteomes" id="UP000177328"/>
    </source>
</evidence>
<sequence length="152" mass="16413">MESQIRNDLKSSQLSHNETAVSTLRILISEIRNAAIAKESVDTQLSDQEIVSVVQKEIKKRREAAAGFRQGGREESALKEEAEMKVLEKYLPTQISDAELTKIIQEAITSSGASSISDMGRVIGLVMGKVGQGADGQRVSSIVKELLGGARS</sequence>
<protein>
    <recommendedName>
        <fullName evidence="3">Glutamyl-tRNA amidotransferase</fullName>
    </recommendedName>
</protein>
<dbReference type="Gene3D" id="1.10.1510.10">
    <property type="entry name" value="Uncharacterised protein YqeY/AIM41 PF09424, N-terminal domain"/>
    <property type="match status" value="1"/>
</dbReference>
<proteinExistence type="predicted"/>
<accession>A0A1F5KIG5</accession>